<feature type="transmembrane region" description="Helical" evidence="1">
    <location>
        <begin position="194"/>
        <end position="222"/>
    </location>
</feature>
<organism evidence="2 3">
    <name type="scientific">Adlercreutzia faecimuris</name>
    <dbReference type="NCBI Taxonomy" id="2897341"/>
    <lineage>
        <taxon>Bacteria</taxon>
        <taxon>Bacillati</taxon>
        <taxon>Actinomycetota</taxon>
        <taxon>Coriobacteriia</taxon>
        <taxon>Eggerthellales</taxon>
        <taxon>Eggerthellaceae</taxon>
        <taxon>Adlercreutzia</taxon>
    </lineage>
</organism>
<proteinExistence type="predicted"/>
<feature type="transmembrane region" description="Helical" evidence="1">
    <location>
        <begin position="98"/>
        <end position="124"/>
    </location>
</feature>
<feature type="transmembrane region" description="Helical" evidence="1">
    <location>
        <begin position="136"/>
        <end position="154"/>
    </location>
</feature>
<keyword evidence="1" id="KW-0472">Membrane</keyword>
<keyword evidence="3" id="KW-1185">Reference proteome</keyword>
<protein>
    <submittedName>
        <fullName evidence="2">ECF transporter S component</fullName>
    </submittedName>
</protein>
<accession>A0ABS9WE69</accession>
<comment type="caution">
    <text evidence="2">The sequence shown here is derived from an EMBL/GenBank/DDBJ whole genome shotgun (WGS) entry which is preliminary data.</text>
</comment>
<feature type="transmembrane region" description="Helical" evidence="1">
    <location>
        <begin position="15"/>
        <end position="35"/>
    </location>
</feature>
<dbReference type="Proteomes" id="UP001430755">
    <property type="component" value="Unassembled WGS sequence"/>
</dbReference>
<dbReference type="Pfam" id="PF07155">
    <property type="entry name" value="ECF-ribofla_trS"/>
    <property type="match status" value="1"/>
</dbReference>
<reference evidence="2" key="1">
    <citation type="submission" date="2021-11" db="EMBL/GenBank/DDBJ databases">
        <title>A Novel Adlercreutzia Species, isolated from a Allomyrina dichotoma larva feces.</title>
        <authorList>
            <person name="Suh M.K."/>
        </authorList>
    </citation>
    <scope>NUCLEOTIDE SEQUENCE</scope>
    <source>
        <strain evidence="2">JBNU-10</strain>
    </source>
</reference>
<dbReference type="RefSeq" id="WP_242163045.1">
    <property type="nucleotide sequence ID" value="NZ_JAJMLW010000001.1"/>
</dbReference>
<evidence type="ECO:0000313" key="3">
    <source>
        <dbReference type="Proteomes" id="UP001430755"/>
    </source>
</evidence>
<dbReference type="InterPro" id="IPR009825">
    <property type="entry name" value="ECF_substrate-spec-like"/>
</dbReference>
<dbReference type="EMBL" id="JAJMLW010000001">
    <property type="protein sequence ID" value="MCI2241165.1"/>
    <property type="molecule type" value="Genomic_DNA"/>
</dbReference>
<keyword evidence="1" id="KW-0812">Transmembrane</keyword>
<evidence type="ECO:0000313" key="2">
    <source>
        <dbReference type="EMBL" id="MCI2241165.1"/>
    </source>
</evidence>
<dbReference type="Gene3D" id="1.10.1760.20">
    <property type="match status" value="1"/>
</dbReference>
<evidence type="ECO:0000256" key="1">
    <source>
        <dbReference type="SAM" id="Phobius"/>
    </source>
</evidence>
<keyword evidence="1" id="KW-1133">Transmembrane helix</keyword>
<gene>
    <name evidence="2" type="ORF">LPT13_02210</name>
</gene>
<sequence length="235" mass="25124">MTARDEGAAGRRFPAALEALVLLAVPVALVVCGWFQFDQTALLTFAVAAGALGLFFAGFERSRPALRQVVPTAVLGALAAAGRILFAATPDVKPVSAVCILAGAVFGRRCGFMVGALAAVVSNFFFGQGPWTPWQMYAWGLVGYLAGVLADAGLLERRGVLMAYGFASGLLFGLLMNSWTLVGFTHPITWQTALLVYGAGLPFDLVHAVSTVVFLLVIYVPWRRKLLRVRDKFAL</sequence>
<name>A0ABS9WE69_9ACTN</name>
<feature type="transmembrane region" description="Helical" evidence="1">
    <location>
        <begin position="161"/>
        <end position="182"/>
    </location>
</feature>
<feature type="transmembrane region" description="Helical" evidence="1">
    <location>
        <begin position="42"/>
        <end position="59"/>
    </location>
</feature>